<evidence type="ECO:0000313" key="2">
    <source>
        <dbReference type="EMBL" id="KAK7878578.1"/>
    </source>
</evidence>
<dbReference type="EMBL" id="JBBPFD010000491">
    <property type="protein sequence ID" value="KAK7878578.1"/>
    <property type="molecule type" value="Genomic_DNA"/>
</dbReference>
<proteinExistence type="predicted"/>
<sequence length="103" mass="10962">MVICGRTDDPYPLQLVTFPWGRATHCPTGLCVPSVGISFIGEVAYLLMRVGRVNGPLGDYTRVLASSPSFASGDLQSGTVPGRRRTSSLGSHDLSCTKASLNY</sequence>
<accession>A0AAW0MJR5</accession>
<evidence type="ECO:0000256" key="1">
    <source>
        <dbReference type="SAM" id="MobiDB-lite"/>
    </source>
</evidence>
<evidence type="ECO:0000313" key="3">
    <source>
        <dbReference type="Proteomes" id="UP001460270"/>
    </source>
</evidence>
<protein>
    <submittedName>
        <fullName evidence="2">Uncharacterized protein</fullName>
    </submittedName>
</protein>
<gene>
    <name evidence="2" type="ORF">WMY93_030414</name>
</gene>
<feature type="region of interest" description="Disordered" evidence="1">
    <location>
        <begin position="73"/>
        <end position="93"/>
    </location>
</feature>
<reference evidence="3" key="1">
    <citation type="submission" date="2024-04" db="EMBL/GenBank/DDBJ databases">
        <title>Salinicola lusitanus LLJ914,a marine bacterium isolated from the Okinawa Trough.</title>
        <authorList>
            <person name="Li J."/>
        </authorList>
    </citation>
    <scope>NUCLEOTIDE SEQUENCE [LARGE SCALE GENOMIC DNA]</scope>
</reference>
<dbReference type="AlphaFoldDB" id="A0AAW0MJR5"/>
<keyword evidence="3" id="KW-1185">Reference proteome</keyword>
<name>A0AAW0MJR5_9GOBI</name>
<comment type="caution">
    <text evidence="2">The sequence shown here is derived from an EMBL/GenBank/DDBJ whole genome shotgun (WGS) entry which is preliminary data.</text>
</comment>
<organism evidence="2 3">
    <name type="scientific">Mugilogobius chulae</name>
    <name type="common">yellowstripe goby</name>
    <dbReference type="NCBI Taxonomy" id="88201"/>
    <lineage>
        <taxon>Eukaryota</taxon>
        <taxon>Metazoa</taxon>
        <taxon>Chordata</taxon>
        <taxon>Craniata</taxon>
        <taxon>Vertebrata</taxon>
        <taxon>Euteleostomi</taxon>
        <taxon>Actinopterygii</taxon>
        <taxon>Neopterygii</taxon>
        <taxon>Teleostei</taxon>
        <taxon>Neoteleostei</taxon>
        <taxon>Acanthomorphata</taxon>
        <taxon>Gobiaria</taxon>
        <taxon>Gobiiformes</taxon>
        <taxon>Gobioidei</taxon>
        <taxon>Gobiidae</taxon>
        <taxon>Gobionellinae</taxon>
        <taxon>Mugilogobius</taxon>
    </lineage>
</organism>
<dbReference type="Proteomes" id="UP001460270">
    <property type="component" value="Unassembled WGS sequence"/>
</dbReference>